<organism evidence="2 3">
    <name type="scientific">Mucilaginibacter conchicola</name>
    <dbReference type="NCBI Taxonomy" id="2303333"/>
    <lineage>
        <taxon>Bacteria</taxon>
        <taxon>Pseudomonadati</taxon>
        <taxon>Bacteroidota</taxon>
        <taxon>Sphingobacteriia</taxon>
        <taxon>Sphingobacteriales</taxon>
        <taxon>Sphingobacteriaceae</taxon>
        <taxon>Mucilaginibacter</taxon>
    </lineage>
</organism>
<keyword evidence="1" id="KW-0472">Membrane</keyword>
<dbReference type="OrthoDB" id="9940240at2"/>
<feature type="transmembrane region" description="Helical" evidence="1">
    <location>
        <begin position="145"/>
        <end position="164"/>
    </location>
</feature>
<protein>
    <submittedName>
        <fullName evidence="2">Uncharacterized protein</fullName>
    </submittedName>
</protein>
<name>A0A372NSZ2_9SPHI</name>
<proteinExistence type="predicted"/>
<feature type="transmembrane region" description="Helical" evidence="1">
    <location>
        <begin position="108"/>
        <end position="133"/>
    </location>
</feature>
<feature type="transmembrane region" description="Helical" evidence="1">
    <location>
        <begin position="81"/>
        <end position="101"/>
    </location>
</feature>
<keyword evidence="1" id="KW-0812">Transmembrane</keyword>
<evidence type="ECO:0000313" key="2">
    <source>
        <dbReference type="EMBL" id="RFZ92376.1"/>
    </source>
</evidence>
<gene>
    <name evidence="2" type="ORF">D0C36_13170</name>
</gene>
<evidence type="ECO:0000256" key="1">
    <source>
        <dbReference type="SAM" id="Phobius"/>
    </source>
</evidence>
<comment type="caution">
    <text evidence="2">The sequence shown here is derived from an EMBL/GenBank/DDBJ whole genome shotgun (WGS) entry which is preliminary data.</text>
</comment>
<sequence>MESYHVLISFINDLFIRGLFISILSVIIAGKLFKTDIRNTLEIMRWVMISYAVLNIGRYVSDLFDPKGISDLFDEVNGPDVYMFYLTIIPNTIFPLSLLFKKAGRNKYMLLAMSVLMHIGWFVEFCVVYNYGIKTEELVDQLYTYLWFLLLKGLLVGGIINAIGNAITAFQRRRLNAGHY</sequence>
<dbReference type="EMBL" id="QWDC01000002">
    <property type="protein sequence ID" value="RFZ92376.1"/>
    <property type="molecule type" value="Genomic_DNA"/>
</dbReference>
<reference evidence="2 3" key="1">
    <citation type="submission" date="2018-08" db="EMBL/GenBank/DDBJ databases">
        <title>Mucilaginibacter sp. MYSH2.</title>
        <authorList>
            <person name="Seo T."/>
        </authorList>
    </citation>
    <scope>NUCLEOTIDE SEQUENCE [LARGE SCALE GENOMIC DNA]</scope>
    <source>
        <strain evidence="2 3">MYSH2</strain>
    </source>
</reference>
<feature type="transmembrane region" description="Helical" evidence="1">
    <location>
        <begin position="14"/>
        <end position="33"/>
    </location>
</feature>
<dbReference type="RefSeq" id="WP_117392086.1">
    <property type="nucleotide sequence ID" value="NZ_QWDC01000002.1"/>
</dbReference>
<dbReference type="Proteomes" id="UP000264217">
    <property type="component" value="Unassembled WGS sequence"/>
</dbReference>
<evidence type="ECO:0000313" key="3">
    <source>
        <dbReference type="Proteomes" id="UP000264217"/>
    </source>
</evidence>
<dbReference type="AlphaFoldDB" id="A0A372NSZ2"/>
<accession>A0A372NSZ2</accession>
<keyword evidence="3" id="KW-1185">Reference proteome</keyword>
<keyword evidence="1" id="KW-1133">Transmembrane helix</keyword>